<evidence type="ECO:0000313" key="2">
    <source>
        <dbReference type="EMBL" id="RWS26137.1"/>
    </source>
</evidence>
<keyword evidence="1" id="KW-0472">Membrane</keyword>
<organism evidence="2 3">
    <name type="scientific">Leptotrombidium deliense</name>
    <dbReference type="NCBI Taxonomy" id="299467"/>
    <lineage>
        <taxon>Eukaryota</taxon>
        <taxon>Metazoa</taxon>
        <taxon>Ecdysozoa</taxon>
        <taxon>Arthropoda</taxon>
        <taxon>Chelicerata</taxon>
        <taxon>Arachnida</taxon>
        <taxon>Acari</taxon>
        <taxon>Acariformes</taxon>
        <taxon>Trombidiformes</taxon>
        <taxon>Prostigmata</taxon>
        <taxon>Anystina</taxon>
        <taxon>Parasitengona</taxon>
        <taxon>Trombiculoidea</taxon>
        <taxon>Trombiculidae</taxon>
        <taxon>Leptotrombidium</taxon>
    </lineage>
</organism>
<dbReference type="VEuPathDB" id="VectorBase:LDEU005902"/>
<proteinExistence type="predicted"/>
<dbReference type="AlphaFoldDB" id="A0A443SF44"/>
<dbReference type="Proteomes" id="UP000288716">
    <property type="component" value="Unassembled WGS sequence"/>
</dbReference>
<protein>
    <submittedName>
        <fullName evidence="2">Uncharacterized protein</fullName>
    </submittedName>
</protein>
<feature type="transmembrane region" description="Helical" evidence="1">
    <location>
        <begin position="329"/>
        <end position="349"/>
    </location>
</feature>
<keyword evidence="1" id="KW-1133">Transmembrane helix</keyword>
<evidence type="ECO:0000313" key="3">
    <source>
        <dbReference type="Proteomes" id="UP000288716"/>
    </source>
</evidence>
<gene>
    <name evidence="2" type="ORF">B4U80_13779</name>
</gene>
<accession>A0A443SF44</accession>
<keyword evidence="1" id="KW-0812">Transmembrane</keyword>
<dbReference type="SUPFAM" id="SSF50923">
    <property type="entry name" value="Hemopexin-like domain"/>
    <property type="match status" value="1"/>
</dbReference>
<dbReference type="EMBL" id="NCKV01003026">
    <property type="protein sequence ID" value="RWS26137.1"/>
    <property type="molecule type" value="Genomic_DNA"/>
</dbReference>
<name>A0A443SF44_9ACAR</name>
<evidence type="ECO:0000256" key="1">
    <source>
        <dbReference type="SAM" id="Phobius"/>
    </source>
</evidence>
<feature type="transmembrane region" description="Helical" evidence="1">
    <location>
        <begin position="34"/>
        <end position="51"/>
    </location>
</feature>
<comment type="caution">
    <text evidence="2">The sequence shown here is derived from an EMBL/GenBank/DDBJ whole genome shotgun (WGS) entry which is preliminary data.</text>
</comment>
<reference evidence="2 3" key="1">
    <citation type="journal article" date="2018" name="Gigascience">
        <title>Genomes of trombidid mites reveal novel predicted allergens and laterally-transferred genes associated with secondary metabolism.</title>
        <authorList>
            <person name="Dong X."/>
            <person name="Chaisiri K."/>
            <person name="Xia D."/>
            <person name="Armstrong S.D."/>
            <person name="Fang Y."/>
            <person name="Donnelly M.J."/>
            <person name="Kadowaki T."/>
            <person name="McGarry J.W."/>
            <person name="Darby A.C."/>
            <person name="Makepeace B.L."/>
        </authorList>
    </citation>
    <scope>NUCLEOTIDE SEQUENCE [LARGE SCALE GENOMIC DNA]</scope>
    <source>
        <strain evidence="2">UoL-UT</strain>
    </source>
</reference>
<keyword evidence="3" id="KW-1185">Reference proteome</keyword>
<dbReference type="InterPro" id="IPR036375">
    <property type="entry name" value="Hemopexin-like_dom_sf"/>
</dbReference>
<sequence length="372" mass="43705">MNARFNARALQTVIVEHCKEQKTKEQAFRMEQKFFVWLYVSLNLVFATVLTKELTTELKNVYCINLPSTKVVKYVKREDKSYLLCVQHENAYLTVQAIFDNVRLYPFVMSVERANNCPIEISVSGELIQPPKHSDCFKSKVAFFDYEIRYYRDLFLVKSGMVYQYSWKGDITDNPSLDPNLVKLLEKMRGRRINAAFTTDHTAFFLSENILYMYRFYPNVEEATATDEIFKGVDHAVYLEDRSKMYLFKKEIAYTVPLKYDQYWIWPKGERDVAVKYENAGPVLTNFFDCHQYYRKTQFQDFSGFDKYRKQLHNVSINLFDPVPVDDSLPILPIIIVIILVVLTSFSLIESLFPSLNHFLHTIDHTPPLSFS</sequence>